<gene>
    <name evidence="2" type="ORF">POCTA_138.1.T0320125</name>
</gene>
<dbReference type="OrthoDB" id="296036at2759"/>
<dbReference type="OMA" id="FIECINL"/>
<comment type="caution">
    <text evidence="2">The sequence shown here is derived from an EMBL/GenBank/DDBJ whole genome shotgun (WGS) entry which is preliminary data.</text>
</comment>
<feature type="region of interest" description="Disordered" evidence="1">
    <location>
        <begin position="49"/>
        <end position="71"/>
    </location>
</feature>
<evidence type="ECO:0000313" key="2">
    <source>
        <dbReference type="EMBL" id="CAD8156452.1"/>
    </source>
</evidence>
<proteinExistence type="predicted"/>
<dbReference type="Proteomes" id="UP000683925">
    <property type="component" value="Unassembled WGS sequence"/>
</dbReference>
<name>A0A8S1TXY8_PAROT</name>
<evidence type="ECO:0000256" key="1">
    <source>
        <dbReference type="SAM" id="MobiDB-lite"/>
    </source>
</evidence>
<reference evidence="2" key="1">
    <citation type="submission" date="2021-01" db="EMBL/GenBank/DDBJ databases">
        <authorList>
            <consortium name="Genoscope - CEA"/>
            <person name="William W."/>
        </authorList>
    </citation>
    <scope>NUCLEOTIDE SEQUENCE</scope>
</reference>
<dbReference type="EMBL" id="CAJJDP010000032">
    <property type="protein sequence ID" value="CAD8156452.1"/>
    <property type="molecule type" value="Genomic_DNA"/>
</dbReference>
<dbReference type="AlphaFoldDB" id="A0A8S1TXY8"/>
<accession>A0A8S1TXY8</accession>
<protein>
    <submittedName>
        <fullName evidence="2">Uncharacterized protein</fullName>
    </submittedName>
</protein>
<evidence type="ECO:0000313" key="3">
    <source>
        <dbReference type="Proteomes" id="UP000683925"/>
    </source>
</evidence>
<sequence length="464" mass="55728">MNLCILKRVIKDKNYQNQKIQYYFYTINEYKYIYQLQNMKRRHMHVEFNSPKHEEPSSPSIQQSENDEDSTFPLTKTIKNMLYVYGDQRKSEVHNLAHLQIQELISDIFSPLILHALYSPAPKPWEQMGSDIKFEFPQPLTKNKRILQNYLNCVFKEFVSLFQKLSRISKRLKKHASEVNQDNNVDYETTLRNKAQKEKILIYEEQYSQQEDSVSNSSIISESPHEIWEGYMKARVEKMPSQEFVKFMELRSQTFIHHKKFKQFIDPHQYGQNFIECINLKFLNYCLCRVIKRIIQKVMQSEQPQSQVFQLSEDHLKKYGYQIIETYKIRAKKYALQDQKLNQMAYKLFLQEFCTQGYDAYFQSKWVLKKSGQLSSNQEVRAQEEWEKMGSIKQKWIDRVKAEKQVRQKLVKQKEVIPNTPYSRILLQRVGNKSYEQAKSEFSTIFKEWFIHLETITEIDSIYD</sequence>
<organism evidence="2 3">
    <name type="scientific">Paramecium octaurelia</name>
    <dbReference type="NCBI Taxonomy" id="43137"/>
    <lineage>
        <taxon>Eukaryota</taxon>
        <taxon>Sar</taxon>
        <taxon>Alveolata</taxon>
        <taxon>Ciliophora</taxon>
        <taxon>Intramacronucleata</taxon>
        <taxon>Oligohymenophorea</taxon>
        <taxon>Peniculida</taxon>
        <taxon>Parameciidae</taxon>
        <taxon>Paramecium</taxon>
    </lineage>
</organism>
<keyword evidence="3" id="KW-1185">Reference proteome</keyword>